<name>A0A0N0GLX7_9NEIS</name>
<sequence>MTERYLEKYGSICATYGSRKNPDGNKDKTPIGDASMHIVRCADFKK</sequence>
<organism evidence="1 2">
    <name type="scientific">Amantichitinum ursilacus</name>
    <dbReference type="NCBI Taxonomy" id="857265"/>
    <lineage>
        <taxon>Bacteria</taxon>
        <taxon>Pseudomonadati</taxon>
        <taxon>Pseudomonadota</taxon>
        <taxon>Betaproteobacteria</taxon>
        <taxon>Neisseriales</taxon>
        <taxon>Chitinibacteraceae</taxon>
        <taxon>Amantichitinum</taxon>
    </lineage>
</organism>
<dbReference type="AlphaFoldDB" id="A0A0N0GLX7"/>
<gene>
    <name evidence="1" type="ORF">WG78_16825</name>
</gene>
<evidence type="ECO:0000313" key="1">
    <source>
        <dbReference type="EMBL" id="KPC50488.1"/>
    </source>
</evidence>
<proteinExistence type="predicted"/>
<keyword evidence="2" id="KW-1185">Reference proteome</keyword>
<evidence type="ECO:0000313" key="2">
    <source>
        <dbReference type="Proteomes" id="UP000037939"/>
    </source>
</evidence>
<accession>A0A0N0GLX7</accession>
<protein>
    <submittedName>
        <fullName evidence="1">Uncharacterized protein</fullName>
    </submittedName>
</protein>
<comment type="caution">
    <text evidence="1">The sequence shown here is derived from an EMBL/GenBank/DDBJ whole genome shotgun (WGS) entry which is preliminary data.</text>
</comment>
<dbReference type="Proteomes" id="UP000037939">
    <property type="component" value="Unassembled WGS sequence"/>
</dbReference>
<reference evidence="1 2" key="1">
    <citation type="submission" date="2015-07" db="EMBL/GenBank/DDBJ databases">
        <title>Draft genome sequence of the Amantichitinum ursilacus IGB-41, a new chitin-degrading bacterium.</title>
        <authorList>
            <person name="Kirstahler P."/>
            <person name="Guenther M."/>
            <person name="Grumaz C."/>
            <person name="Rupp S."/>
            <person name="Zibek S."/>
            <person name="Sohn K."/>
        </authorList>
    </citation>
    <scope>NUCLEOTIDE SEQUENCE [LARGE SCALE GENOMIC DNA]</scope>
    <source>
        <strain evidence="1 2">IGB-41</strain>
    </source>
</reference>
<dbReference type="EMBL" id="LAQT01000028">
    <property type="protein sequence ID" value="KPC50488.1"/>
    <property type="molecule type" value="Genomic_DNA"/>
</dbReference>